<proteinExistence type="predicted"/>
<sequence>MEMRTAKPTLSNEYFGVTPLQATTQVLSQRNTSYYAWPIYDGRHAKLRVVKIEFNLTPLAWRHLRNA</sequence>
<protein>
    <submittedName>
        <fullName evidence="1">Uncharacterized protein</fullName>
    </submittedName>
</protein>
<dbReference type="EMBL" id="GAIX01006201">
    <property type="protein sequence ID" value="JAA86359.1"/>
    <property type="molecule type" value="Transcribed_RNA"/>
</dbReference>
<reference evidence="1" key="1">
    <citation type="journal article" date="2013" name="BMC Genomics">
        <title>Unscrambling butterfly oogenesis.</title>
        <authorList>
            <person name="Carter J.M."/>
            <person name="Baker S.C."/>
            <person name="Pink R."/>
            <person name="Carter D.R."/>
            <person name="Collins A."/>
            <person name="Tomlin J."/>
            <person name="Gibbs M."/>
            <person name="Breuker C.J."/>
        </authorList>
    </citation>
    <scope>NUCLEOTIDE SEQUENCE</scope>
    <source>
        <tissue evidence="1">Ovary</tissue>
    </source>
</reference>
<accession>S4P7Y1</accession>
<dbReference type="AlphaFoldDB" id="S4P7Y1"/>
<evidence type="ECO:0000313" key="1">
    <source>
        <dbReference type="EMBL" id="JAA86359.1"/>
    </source>
</evidence>
<name>S4P7Y1_9NEOP</name>
<reference evidence="1" key="2">
    <citation type="submission" date="2013-05" db="EMBL/GenBank/DDBJ databases">
        <authorList>
            <person name="Carter J.-M."/>
            <person name="Baker S.C."/>
            <person name="Pink R."/>
            <person name="Carter D.R.F."/>
            <person name="Collins A."/>
            <person name="Tomlin J."/>
            <person name="Gibbs M."/>
            <person name="Breuker C.J."/>
        </authorList>
    </citation>
    <scope>NUCLEOTIDE SEQUENCE</scope>
    <source>
        <tissue evidence="1">Ovary</tissue>
    </source>
</reference>
<organism evidence="1">
    <name type="scientific">Pararge aegeria</name>
    <name type="common">speckled wood butterfly</name>
    <dbReference type="NCBI Taxonomy" id="116150"/>
    <lineage>
        <taxon>Eukaryota</taxon>
        <taxon>Metazoa</taxon>
        <taxon>Ecdysozoa</taxon>
        <taxon>Arthropoda</taxon>
        <taxon>Hexapoda</taxon>
        <taxon>Insecta</taxon>
        <taxon>Pterygota</taxon>
        <taxon>Neoptera</taxon>
        <taxon>Endopterygota</taxon>
        <taxon>Lepidoptera</taxon>
        <taxon>Glossata</taxon>
        <taxon>Ditrysia</taxon>
        <taxon>Papilionoidea</taxon>
        <taxon>Nymphalidae</taxon>
        <taxon>Satyrinae</taxon>
        <taxon>Satyrini</taxon>
        <taxon>Parargina</taxon>
        <taxon>Pararge</taxon>
    </lineage>
</organism>